<name>A0A0W0FXT1_MONRR</name>
<dbReference type="EMBL" id="LATX01001508">
    <property type="protein sequence ID" value="KTB41139.1"/>
    <property type="molecule type" value="Genomic_DNA"/>
</dbReference>
<comment type="caution">
    <text evidence="1">The sequence shown here is derived from an EMBL/GenBank/DDBJ whole genome shotgun (WGS) entry which is preliminary data.</text>
</comment>
<evidence type="ECO:0000313" key="1">
    <source>
        <dbReference type="EMBL" id="KTB41139.1"/>
    </source>
</evidence>
<dbReference type="Proteomes" id="UP000054988">
    <property type="component" value="Unassembled WGS sequence"/>
</dbReference>
<reference evidence="1 2" key="1">
    <citation type="submission" date="2015-12" db="EMBL/GenBank/DDBJ databases">
        <title>Draft genome sequence of Moniliophthora roreri, the causal agent of frosty pod rot of cacao.</title>
        <authorList>
            <person name="Aime M.C."/>
            <person name="Diaz-Valderrama J.R."/>
            <person name="Kijpornyongpan T."/>
            <person name="Phillips-Mora W."/>
        </authorList>
    </citation>
    <scope>NUCLEOTIDE SEQUENCE [LARGE SCALE GENOMIC DNA]</scope>
    <source>
        <strain evidence="1 2">MCA 2952</strain>
    </source>
</reference>
<accession>A0A0W0FXT1</accession>
<organism evidence="1 2">
    <name type="scientific">Moniliophthora roreri</name>
    <name type="common">Frosty pod rot fungus</name>
    <name type="synonym">Monilia roreri</name>
    <dbReference type="NCBI Taxonomy" id="221103"/>
    <lineage>
        <taxon>Eukaryota</taxon>
        <taxon>Fungi</taxon>
        <taxon>Dikarya</taxon>
        <taxon>Basidiomycota</taxon>
        <taxon>Agaricomycotina</taxon>
        <taxon>Agaricomycetes</taxon>
        <taxon>Agaricomycetidae</taxon>
        <taxon>Agaricales</taxon>
        <taxon>Marasmiineae</taxon>
        <taxon>Marasmiaceae</taxon>
        <taxon>Moniliophthora</taxon>
    </lineage>
</organism>
<gene>
    <name evidence="1" type="ORF">WG66_6279</name>
</gene>
<protein>
    <submittedName>
        <fullName evidence="1">Uncharacterized protein</fullName>
    </submittedName>
</protein>
<sequence length="16" mass="1867">MLLTEGKLEHARPTDR</sequence>
<proteinExistence type="predicted"/>
<evidence type="ECO:0000313" key="2">
    <source>
        <dbReference type="Proteomes" id="UP000054988"/>
    </source>
</evidence>
<dbReference type="AlphaFoldDB" id="A0A0W0FXT1"/>